<evidence type="ECO:0000256" key="9">
    <source>
        <dbReference type="ARBA" id="ARBA00023204"/>
    </source>
</evidence>
<dbReference type="GO" id="GO:0035539">
    <property type="term" value="F:8-oxo-7,8-dihydrodeoxyguanosine triphosphate pyrophosphatase activity"/>
    <property type="evidence" value="ECO:0007669"/>
    <property type="project" value="UniProtKB-EC"/>
</dbReference>
<dbReference type="GO" id="GO:0044715">
    <property type="term" value="F:8-oxo-dGDP phosphatase activity"/>
    <property type="evidence" value="ECO:0007669"/>
    <property type="project" value="TreeGrafter"/>
</dbReference>
<keyword evidence="8" id="KW-0460">Magnesium</keyword>
<dbReference type="PANTHER" id="PTHR47707:SF1">
    <property type="entry name" value="NUDIX HYDROLASE FAMILY PROTEIN"/>
    <property type="match status" value="1"/>
</dbReference>
<reference evidence="18 19" key="1">
    <citation type="submission" date="2014-07" db="EMBL/GenBank/DDBJ databases">
        <authorList>
            <person name="McCorrison J."/>
            <person name="Sanka R."/>
            <person name="Torralba M."/>
            <person name="Gillis M."/>
            <person name="Haft D.H."/>
            <person name="Methe B."/>
            <person name="Sutton G."/>
            <person name="Nelson K.E."/>
        </authorList>
    </citation>
    <scope>NUCLEOTIDE SEQUENCE [LARGE SCALE GENOMIC DNA]</scope>
    <source>
        <strain evidence="18 19">DNF00320</strain>
    </source>
</reference>
<comment type="similarity">
    <text evidence="2">Belongs to the Nudix hydrolase family.</text>
</comment>
<gene>
    <name evidence="18" type="ORF">HMPREF0647_02260</name>
</gene>
<evidence type="ECO:0000313" key="18">
    <source>
        <dbReference type="EMBL" id="KGF45483.1"/>
    </source>
</evidence>
<evidence type="ECO:0000256" key="10">
    <source>
        <dbReference type="ARBA" id="ARBA00035861"/>
    </source>
</evidence>
<proteinExistence type="inferred from homology"/>
<dbReference type="GO" id="GO:0046872">
    <property type="term" value="F:metal ion binding"/>
    <property type="evidence" value="ECO:0007669"/>
    <property type="project" value="UniProtKB-KW"/>
</dbReference>
<evidence type="ECO:0000256" key="6">
    <source>
        <dbReference type="ARBA" id="ARBA00022763"/>
    </source>
</evidence>
<dbReference type="PANTHER" id="PTHR47707">
    <property type="entry name" value="8-OXO-DGTP DIPHOSPHATASE"/>
    <property type="match status" value="1"/>
</dbReference>
<dbReference type="Proteomes" id="UP000029525">
    <property type="component" value="Unassembled WGS sequence"/>
</dbReference>
<evidence type="ECO:0000256" key="8">
    <source>
        <dbReference type="ARBA" id="ARBA00022842"/>
    </source>
</evidence>
<dbReference type="GO" id="GO:0044716">
    <property type="term" value="F:8-oxo-GDP phosphatase activity"/>
    <property type="evidence" value="ECO:0007669"/>
    <property type="project" value="TreeGrafter"/>
</dbReference>
<comment type="cofactor">
    <cofactor evidence="1">
        <name>Mg(2+)</name>
        <dbReference type="ChEBI" id="CHEBI:18420"/>
    </cofactor>
</comment>
<dbReference type="AlphaFoldDB" id="A0A096AED7"/>
<dbReference type="EMBL" id="JRNQ01000013">
    <property type="protein sequence ID" value="KGF45483.1"/>
    <property type="molecule type" value="Genomic_DNA"/>
</dbReference>
<evidence type="ECO:0000256" key="16">
    <source>
        <dbReference type="ARBA" id="ARBA00042798"/>
    </source>
</evidence>
<evidence type="ECO:0000256" key="11">
    <source>
        <dbReference type="ARBA" id="ARBA00036904"/>
    </source>
</evidence>
<evidence type="ECO:0000256" key="15">
    <source>
        <dbReference type="ARBA" id="ARBA00041979"/>
    </source>
</evidence>
<feature type="domain" description="Nudix hydrolase" evidence="17">
    <location>
        <begin position="3"/>
        <end position="130"/>
    </location>
</feature>
<evidence type="ECO:0000256" key="5">
    <source>
        <dbReference type="ARBA" id="ARBA00022723"/>
    </source>
</evidence>
<evidence type="ECO:0000256" key="3">
    <source>
        <dbReference type="ARBA" id="ARBA00022457"/>
    </source>
</evidence>
<keyword evidence="6" id="KW-0227">DNA damage</keyword>
<evidence type="ECO:0000256" key="14">
    <source>
        <dbReference type="ARBA" id="ARBA00041592"/>
    </source>
</evidence>
<dbReference type="RefSeq" id="WP_036866136.1">
    <property type="nucleotide sequence ID" value="NZ_JRNQ01000013.1"/>
</dbReference>
<dbReference type="PROSITE" id="PS51462">
    <property type="entry name" value="NUDIX"/>
    <property type="match status" value="1"/>
</dbReference>
<dbReference type="PRINTS" id="PR00502">
    <property type="entry name" value="NUDIXFAMILY"/>
</dbReference>
<keyword evidence="3" id="KW-0515">Mutator protein</keyword>
<accession>A0A096AED7</accession>
<evidence type="ECO:0000256" key="12">
    <source>
        <dbReference type="ARBA" id="ARBA00038905"/>
    </source>
</evidence>
<evidence type="ECO:0000256" key="7">
    <source>
        <dbReference type="ARBA" id="ARBA00022801"/>
    </source>
</evidence>
<dbReference type="InterPro" id="IPR015797">
    <property type="entry name" value="NUDIX_hydrolase-like_dom_sf"/>
</dbReference>
<evidence type="ECO:0000256" key="4">
    <source>
        <dbReference type="ARBA" id="ARBA00022705"/>
    </source>
</evidence>
<sequence length="134" mass="15495">MKKKVINIACAVVKMEGKTFCAKRLRKGPHYIAEHWEFPGGKVEANETPKEALRREIKEELDWEITVGEEIGEIIYEYPDFTIALKAFACTADNKNYKLLEHLDAKWLFPEELLTLQWTAADEQLIKVLSLNTQ</sequence>
<comment type="catalytic activity">
    <reaction evidence="10">
        <text>8-oxo-dGTP + H2O = 8-oxo-dGMP + diphosphate + H(+)</text>
        <dbReference type="Rhea" id="RHEA:31575"/>
        <dbReference type="ChEBI" id="CHEBI:15377"/>
        <dbReference type="ChEBI" id="CHEBI:15378"/>
        <dbReference type="ChEBI" id="CHEBI:33019"/>
        <dbReference type="ChEBI" id="CHEBI:63224"/>
        <dbReference type="ChEBI" id="CHEBI:77896"/>
        <dbReference type="EC" id="3.6.1.55"/>
    </reaction>
</comment>
<organism evidence="18 19">
    <name type="scientific">Prevotella bivia DNF00320</name>
    <dbReference type="NCBI Taxonomy" id="1401068"/>
    <lineage>
        <taxon>Bacteria</taxon>
        <taxon>Pseudomonadati</taxon>
        <taxon>Bacteroidota</taxon>
        <taxon>Bacteroidia</taxon>
        <taxon>Bacteroidales</taxon>
        <taxon>Prevotellaceae</taxon>
        <taxon>Prevotella</taxon>
    </lineage>
</organism>
<name>A0A096AED7_9BACT</name>
<dbReference type="GO" id="GO:0006281">
    <property type="term" value="P:DNA repair"/>
    <property type="evidence" value="ECO:0007669"/>
    <property type="project" value="UniProtKB-KW"/>
</dbReference>
<protein>
    <recommendedName>
        <fullName evidence="13">8-oxo-dGTP diphosphatase</fullName>
        <ecNumber evidence="12">3.6.1.55</ecNumber>
    </recommendedName>
    <alternativeName>
        <fullName evidence="16">7,8-dihydro-8-oxoguanine-triphosphatase</fullName>
    </alternativeName>
    <alternativeName>
        <fullName evidence="15">Mutator protein MutT</fullName>
    </alternativeName>
    <alternativeName>
        <fullName evidence="14">dGTP pyrophosphohydrolase</fullName>
    </alternativeName>
</protein>
<evidence type="ECO:0000259" key="17">
    <source>
        <dbReference type="PROSITE" id="PS51462"/>
    </source>
</evidence>
<dbReference type="Gene3D" id="3.90.79.10">
    <property type="entry name" value="Nucleoside Triphosphate Pyrophosphohydrolase"/>
    <property type="match status" value="1"/>
</dbReference>
<dbReference type="Pfam" id="PF00293">
    <property type="entry name" value="NUDIX"/>
    <property type="match status" value="1"/>
</dbReference>
<evidence type="ECO:0000256" key="2">
    <source>
        <dbReference type="ARBA" id="ARBA00005582"/>
    </source>
</evidence>
<keyword evidence="5" id="KW-0479">Metal-binding</keyword>
<comment type="catalytic activity">
    <reaction evidence="11">
        <text>8-oxo-GTP + H2O = 8-oxo-GMP + diphosphate + H(+)</text>
        <dbReference type="Rhea" id="RHEA:67616"/>
        <dbReference type="ChEBI" id="CHEBI:15377"/>
        <dbReference type="ChEBI" id="CHEBI:15378"/>
        <dbReference type="ChEBI" id="CHEBI:33019"/>
        <dbReference type="ChEBI" id="CHEBI:143553"/>
        <dbReference type="ChEBI" id="CHEBI:145694"/>
    </reaction>
</comment>
<dbReference type="SUPFAM" id="SSF55811">
    <property type="entry name" value="Nudix"/>
    <property type="match status" value="1"/>
</dbReference>
<dbReference type="GO" id="GO:0008413">
    <property type="term" value="F:8-oxo-7,8-dihydroguanosine triphosphate pyrophosphatase activity"/>
    <property type="evidence" value="ECO:0007669"/>
    <property type="project" value="TreeGrafter"/>
</dbReference>
<keyword evidence="7" id="KW-0378">Hydrolase</keyword>
<dbReference type="CDD" id="cd03425">
    <property type="entry name" value="NUDIX_MutT_NudA_like"/>
    <property type="match status" value="1"/>
</dbReference>
<evidence type="ECO:0000256" key="1">
    <source>
        <dbReference type="ARBA" id="ARBA00001946"/>
    </source>
</evidence>
<dbReference type="EC" id="3.6.1.55" evidence="12"/>
<dbReference type="InterPro" id="IPR000086">
    <property type="entry name" value="NUDIX_hydrolase_dom"/>
</dbReference>
<keyword evidence="4" id="KW-0235">DNA replication</keyword>
<keyword evidence="9" id="KW-0234">DNA repair</keyword>
<evidence type="ECO:0000256" key="13">
    <source>
        <dbReference type="ARBA" id="ARBA00040794"/>
    </source>
</evidence>
<dbReference type="InterPro" id="IPR047127">
    <property type="entry name" value="MutT-like"/>
</dbReference>
<dbReference type="GO" id="GO:0006260">
    <property type="term" value="P:DNA replication"/>
    <property type="evidence" value="ECO:0007669"/>
    <property type="project" value="UniProtKB-KW"/>
</dbReference>
<comment type="caution">
    <text evidence="18">The sequence shown here is derived from an EMBL/GenBank/DDBJ whole genome shotgun (WGS) entry which is preliminary data.</text>
</comment>
<dbReference type="OrthoDB" id="9810648at2"/>
<evidence type="ECO:0000313" key="19">
    <source>
        <dbReference type="Proteomes" id="UP000029525"/>
    </source>
</evidence>
<dbReference type="InterPro" id="IPR020476">
    <property type="entry name" value="Nudix_hydrolase"/>
</dbReference>